<dbReference type="Gene3D" id="3.20.20.80">
    <property type="entry name" value="Glycosidases"/>
    <property type="match status" value="1"/>
</dbReference>
<dbReference type="EMBL" id="LR822017">
    <property type="protein sequence ID" value="CAD0139508.1"/>
    <property type="molecule type" value="Genomic_DNA"/>
</dbReference>
<dbReference type="AlphaFoldDB" id="A0A8D6UBX4"/>
<name>A0A8D6UBX4_STRTR</name>
<dbReference type="SUPFAM" id="SSF51445">
    <property type="entry name" value="(Trans)glycosidases"/>
    <property type="match status" value="1"/>
</dbReference>
<keyword evidence="1" id="KW-0378">Hydrolase</keyword>
<dbReference type="GO" id="GO:0005975">
    <property type="term" value="P:carbohydrate metabolic process"/>
    <property type="evidence" value="ECO:0007669"/>
    <property type="project" value="InterPro"/>
</dbReference>
<dbReference type="Proteomes" id="UP000509833">
    <property type="component" value="Chromosome"/>
</dbReference>
<accession>A0A8D6UBX4</accession>
<protein>
    <submittedName>
        <fullName evidence="1">Trehalose-6-phosphate hydrolase</fullName>
        <ecNumber evidence="1">3.2.1.93</ecNumber>
    </submittedName>
</protein>
<keyword evidence="1" id="KW-0326">Glycosidase</keyword>
<evidence type="ECO:0000313" key="2">
    <source>
        <dbReference type="Proteomes" id="UP000509833"/>
    </source>
</evidence>
<dbReference type="InterPro" id="IPR017853">
    <property type="entry name" value="GH"/>
</dbReference>
<gene>
    <name evidence="1" type="ORF">STHERMO_2002</name>
</gene>
<dbReference type="EC" id="3.2.1.93" evidence="1"/>
<reference evidence="1 2" key="1">
    <citation type="submission" date="2020-06" db="EMBL/GenBank/DDBJ databases">
        <authorList>
            <person name="Chuat V."/>
        </authorList>
    </citation>
    <scope>NUCLEOTIDE SEQUENCE [LARGE SCALE GENOMIC DNA]</scope>
    <source>
        <strain evidence="1">STH_CIRM_336</strain>
    </source>
</reference>
<dbReference type="GO" id="GO:0008788">
    <property type="term" value="F:alpha,alpha-phosphotrehalase activity"/>
    <property type="evidence" value="ECO:0007669"/>
    <property type="project" value="UniProtKB-EC"/>
</dbReference>
<sequence length="40" mass="4568">MALDKTKVIYQIYPKSHRDTKGNGIGDFRGIIEKCLICQN</sequence>
<evidence type="ECO:0000313" key="1">
    <source>
        <dbReference type="EMBL" id="CAD0139508.1"/>
    </source>
</evidence>
<proteinExistence type="predicted"/>
<organism evidence="1 2">
    <name type="scientific">Streptococcus thermophilus</name>
    <dbReference type="NCBI Taxonomy" id="1308"/>
    <lineage>
        <taxon>Bacteria</taxon>
        <taxon>Bacillati</taxon>
        <taxon>Bacillota</taxon>
        <taxon>Bacilli</taxon>
        <taxon>Lactobacillales</taxon>
        <taxon>Streptococcaceae</taxon>
        <taxon>Streptococcus</taxon>
    </lineage>
</organism>